<evidence type="ECO:0000256" key="1">
    <source>
        <dbReference type="ARBA" id="ARBA00004424"/>
    </source>
</evidence>
<evidence type="ECO:0000256" key="14">
    <source>
        <dbReference type="ARBA" id="ARBA00052732"/>
    </source>
</evidence>
<feature type="transmembrane region" description="Helical" evidence="19">
    <location>
        <begin position="34"/>
        <end position="55"/>
    </location>
</feature>
<comment type="catalytic activity">
    <reaction evidence="12">
        <text>L-histidine(out) + L-arginine(in) = L-histidine(in) + L-arginine(out)</text>
        <dbReference type="Rhea" id="RHEA:71063"/>
        <dbReference type="ChEBI" id="CHEBI:32682"/>
        <dbReference type="ChEBI" id="CHEBI:57595"/>
    </reaction>
    <physiologicalReaction direction="left-to-right" evidence="12">
        <dbReference type="Rhea" id="RHEA:71064"/>
    </physiologicalReaction>
</comment>
<dbReference type="FunFam" id="1.20.1740.10:FF:000015">
    <property type="entry name" value="B(0,+)-type amino acid transporter 1"/>
    <property type="match status" value="1"/>
</dbReference>
<feature type="transmembrane region" description="Helical" evidence="19">
    <location>
        <begin position="276"/>
        <end position="308"/>
    </location>
</feature>
<feature type="transmembrane region" description="Helical" evidence="19">
    <location>
        <begin position="132"/>
        <end position="153"/>
    </location>
</feature>
<dbReference type="Gene3D" id="1.20.1740.10">
    <property type="entry name" value="Amino acid/polyamine transporter I"/>
    <property type="match status" value="1"/>
</dbReference>
<evidence type="ECO:0000256" key="9">
    <source>
        <dbReference type="ARBA" id="ARBA00023157"/>
    </source>
</evidence>
<evidence type="ECO:0000256" key="2">
    <source>
        <dbReference type="ARBA" id="ARBA00009523"/>
    </source>
</evidence>
<comment type="similarity">
    <text evidence="2">Belongs to the amino acid-polyamine-organocation (APC) superfamily.</text>
</comment>
<comment type="catalytic activity">
    <reaction evidence="13">
        <text>L-cysteine(out) + L-arginine(in) = L-cysteine(in) + L-arginine(out)</text>
        <dbReference type="Rhea" id="RHEA:71071"/>
        <dbReference type="ChEBI" id="CHEBI:32682"/>
        <dbReference type="ChEBI" id="CHEBI:35235"/>
    </reaction>
    <physiologicalReaction direction="left-to-right" evidence="13">
        <dbReference type="Rhea" id="RHEA:71072"/>
    </physiologicalReaction>
</comment>
<name>A0ABD2NZA5_9CUCU</name>
<keyword evidence="4" id="KW-1003">Cell membrane</keyword>
<dbReference type="InterPro" id="IPR002293">
    <property type="entry name" value="AA/rel_permease1"/>
</dbReference>
<keyword evidence="7 19" id="KW-1133">Transmembrane helix</keyword>
<comment type="catalytic activity">
    <reaction evidence="11">
        <text>L-cystine(out) + L-arginine(in) = L-cystine(in) + L-arginine(out)</text>
        <dbReference type="Rhea" id="RHEA:71075"/>
        <dbReference type="ChEBI" id="CHEBI:32682"/>
        <dbReference type="ChEBI" id="CHEBI:35491"/>
    </reaction>
    <physiologicalReaction direction="left-to-right" evidence="11">
        <dbReference type="Rhea" id="RHEA:71076"/>
    </physiologicalReaction>
</comment>
<evidence type="ECO:0000256" key="7">
    <source>
        <dbReference type="ARBA" id="ARBA00022989"/>
    </source>
</evidence>
<evidence type="ECO:0000256" key="10">
    <source>
        <dbReference type="ARBA" id="ARBA00051323"/>
    </source>
</evidence>
<evidence type="ECO:0000256" key="6">
    <source>
        <dbReference type="ARBA" id="ARBA00022692"/>
    </source>
</evidence>
<evidence type="ECO:0000256" key="13">
    <source>
        <dbReference type="ARBA" id="ARBA00052179"/>
    </source>
</evidence>
<comment type="subcellular location">
    <subcellularLocation>
        <location evidence="1">Apical cell membrane</location>
        <topology evidence="1">Multi-pass membrane protein</topology>
    </subcellularLocation>
</comment>
<evidence type="ECO:0000256" key="15">
    <source>
        <dbReference type="ARBA" id="ARBA00074336"/>
    </source>
</evidence>
<feature type="transmembrane region" description="Helical" evidence="19">
    <location>
        <begin position="6"/>
        <end position="27"/>
    </location>
</feature>
<sequence>MGLFSAINMILSVMIGSGIFVSPAPALQYSGSVGMCLIVWTVCGVVSLLGALAFAELGTVIPRSGAEYAYFVDSFGPLHKFWGNLPAFIYSWVMIFIIRPAEVAVIILTFAEYFCQPLLDYLCIKDERIIKATALLALGIITFINVMSVKLYVKVQNTFGIFKIFACLIVILGGAYELSRGNTKNLSTGFKDTQLSPKNIALAFYSGLWAYDGWSAVTIVTEEIKNPEKNIPRSIAISVPIVTFLYVFMNVAYMTVMTIPEISISTAVAVTFGDRLLGPAAFVIPLGVALSTFGCALSIQFAVTRLCYVSAQDGLMIESMSYVHFKRLTPAPAVVMQGIVAFLFIVLGDIVELIEFASFLIWFFYGVAMVSLLVLRKTMKDVPRPYKVPTIIPVFILIVAIFLTLTPIVTEPTPKYLFALGFIFVGALVYTWFIYKKRRPEKLIAKLAHLIQLLFQVVPPDNNSVS</sequence>
<feature type="transmembrane region" description="Helical" evidence="19">
    <location>
        <begin position="159"/>
        <end position="178"/>
    </location>
</feature>
<evidence type="ECO:0000256" key="4">
    <source>
        <dbReference type="ARBA" id="ARBA00022475"/>
    </source>
</evidence>
<evidence type="ECO:0000256" key="19">
    <source>
        <dbReference type="SAM" id="Phobius"/>
    </source>
</evidence>
<feature type="transmembrane region" description="Helical" evidence="19">
    <location>
        <begin position="388"/>
        <end position="410"/>
    </location>
</feature>
<comment type="catalytic activity">
    <reaction evidence="10">
        <text>L-lysine(out) + L-arginine(in) = L-lysine(in) + L-arginine(out)</text>
        <dbReference type="Rhea" id="RHEA:70827"/>
        <dbReference type="ChEBI" id="CHEBI:32551"/>
        <dbReference type="ChEBI" id="CHEBI:32682"/>
    </reaction>
    <physiologicalReaction direction="left-to-right" evidence="10">
        <dbReference type="Rhea" id="RHEA:70828"/>
    </physiologicalReaction>
</comment>
<comment type="catalytic activity">
    <reaction evidence="18">
        <text>L-phenylalanine(out) + L-arginine(in) = L-phenylalanine(in) + L-arginine(out)</text>
        <dbReference type="Rhea" id="RHEA:71067"/>
        <dbReference type="ChEBI" id="CHEBI:32682"/>
        <dbReference type="ChEBI" id="CHEBI:58095"/>
    </reaction>
    <physiologicalReaction direction="left-to-right" evidence="18">
        <dbReference type="Rhea" id="RHEA:71068"/>
    </physiologicalReaction>
</comment>
<protein>
    <recommendedName>
        <fullName evidence="15">b(0,+)-type amino acid transporter 1</fullName>
    </recommendedName>
    <alternativeName>
        <fullName evidence="16">Glycoprotein-associated amino acid transporter b0,+AT1</fullName>
    </alternativeName>
    <alternativeName>
        <fullName evidence="17">Solute carrier family 7 member 9</fullName>
    </alternativeName>
</protein>
<keyword evidence="8 19" id="KW-0472">Membrane</keyword>
<feature type="transmembrane region" description="Helical" evidence="19">
    <location>
        <begin position="328"/>
        <end position="347"/>
    </location>
</feature>
<evidence type="ECO:0000256" key="12">
    <source>
        <dbReference type="ARBA" id="ARBA00051835"/>
    </source>
</evidence>
<evidence type="ECO:0000313" key="21">
    <source>
        <dbReference type="Proteomes" id="UP001516400"/>
    </source>
</evidence>
<evidence type="ECO:0000256" key="5">
    <source>
        <dbReference type="ARBA" id="ARBA00022553"/>
    </source>
</evidence>
<evidence type="ECO:0000256" key="16">
    <source>
        <dbReference type="ARBA" id="ARBA00079910"/>
    </source>
</evidence>
<feature type="transmembrane region" description="Helical" evidence="19">
    <location>
        <begin position="416"/>
        <end position="435"/>
    </location>
</feature>
<evidence type="ECO:0000256" key="3">
    <source>
        <dbReference type="ARBA" id="ARBA00022448"/>
    </source>
</evidence>
<comment type="caution">
    <text evidence="20">The sequence shown here is derived from an EMBL/GenBank/DDBJ whole genome shotgun (WGS) entry which is preliminary data.</text>
</comment>
<keyword evidence="9" id="KW-1015">Disulfide bond</keyword>
<dbReference type="Proteomes" id="UP001516400">
    <property type="component" value="Unassembled WGS sequence"/>
</dbReference>
<comment type="catalytic activity">
    <reaction evidence="14">
        <text>L-leucine(out) + L-arginine(in) = L-leucine(in) + L-arginine(out)</text>
        <dbReference type="Rhea" id="RHEA:71059"/>
        <dbReference type="ChEBI" id="CHEBI:32682"/>
        <dbReference type="ChEBI" id="CHEBI:57427"/>
    </reaction>
    <physiologicalReaction direction="left-to-right" evidence="14">
        <dbReference type="Rhea" id="RHEA:71060"/>
    </physiologicalReaction>
</comment>
<feature type="transmembrane region" description="Helical" evidence="19">
    <location>
        <begin position="353"/>
        <end position="376"/>
    </location>
</feature>
<feature type="transmembrane region" description="Helical" evidence="19">
    <location>
        <begin position="87"/>
        <end position="111"/>
    </location>
</feature>
<keyword evidence="6 19" id="KW-0812">Transmembrane</keyword>
<dbReference type="Pfam" id="PF13520">
    <property type="entry name" value="AA_permease_2"/>
    <property type="match status" value="1"/>
</dbReference>
<organism evidence="20 21">
    <name type="scientific">Cryptolaemus montrouzieri</name>
    <dbReference type="NCBI Taxonomy" id="559131"/>
    <lineage>
        <taxon>Eukaryota</taxon>
        <taxon>Metazoa</taxon>
        <taxon>Ecdysozoa</taxon>
        <taxon>Arthropoda</taxon>
        <taxon>Hexapoda</taxon>
        <taxon>Insecta</taxon>
        <taxon>Pterygota</taxon>
        <taxon>Neoptera</taxon>
        <taxon>Endopterygota</taxon>
        <taxon>Coleoptera</taxon>
        <taxon>Polyphaga</taxon>
        <taxon>Cucujiformia</taxon>
        <taxon>Coccinelloidea</taxon>
        <taxon>Coccinellidae</taxon>
        <taxon>Scymninae</taxon>
        <taxon>Scymnini</taxon>
        <taxon>Cryptolaemus</taxon>
    </lineage>
</organism>
<proteinExistence type="inferred from homology"/>
<evidence type="ECO:0000256" key="18">
    <source>
        <dbReference type="ARBA" id="ARBA00093193"/>
    </source>
</evidence>
<feature type="transmembrane region" description="Helical" evidence="19">
    <location>
        <begin position="235"/>
        <end position="256"/>
    </location>
</feature>
<dbReference type="AlphaFoldDB" id="A0ABD2NZA5"/>
<gene>
    <name evidence="20" type="ORF">HHI36_018067</name>
</gene>
<dbReference type="GO" id="GO:0016324">
    <property type="term" value="C:apical plasma membrane"/>
    <property type="evidence" value="ECO:0007669"/>
    <property type="project" value="UniProtKB-SubCell"/>
</dbReference>
<evidence type="ECO:0000256" key="8">
    <source>
        <dbReference type="ARBA" id="ARBA00023136"/>
    </source>
</evidence>
<accession>A0ABD2NZA5</accession>
<evidence type="ECO:0000256" key="11">
    <source>
        <dbReference type="ARBA" id="ARBA00051814"/>
    </source>
</evidence>
<evidence type="ECO:0000313" key="20">
    <source>
        <dbReference type="EMBL" id="KAL3283898.1"/>
    </source>
</evidence>
<dbReference type="PIRSF" id="PIRSF006060">
    <property type="entry name" value="AA_transporter"/>
    <property type="match status" value="1"/>
</dbReference>
<keyword evidence="5" id="KW-0597">Phosphoprotein</keyword>
<evidence type="ECO:0000256" key="17">
    <source>
        <dbReference type="ARBA" id="ARBA00083296"/>
    </source>
</evidence>
<reference evidence="20 21" key="1">
    <citation type="journal article" date="2021" name="BMC Biol.">
        <title>Horizontally acquired antibacterial genes associated with adaptive radiation of ladybird beetles.</title>
        <authorList>
            <person name="Li H.S."/>
            <person name="Tang X.F."/>
            <person name="Huang Y.H."/>
            <person name="Xu Z.Y."/>
            <person name="Chen M.L."/>
            <person name="Du X.Y."/>
            <person name="Qiu B.Y."/>
            <person name="Chen P.T."/>
            <person name="Zhang W."/>
            <person name="Slipinski A."/>
            <person name="Escalona H.E."/>
            <person name="Waterhouse R.M."/>
            <person name="Zwick A."/>
            <person name="Pang H."/>
        </authorList>
    </citation>
    <scope>NUCLEOTIDE SEQUENCE [LARGE SCALE GENOMIC DNA]</scope>
    <source>
        <strain evidence="20">SYSU2018</strain>
    </source>
</reference>
<dbReference type="InterPro" id="IPR050598">
    <property type="entry name" value="AminoAcid_Transporter"/>
</dbReference>
<dbReference type="EMBL" id="JABFTP020000165">
    <property type="protein sequence ID" value="KAL3283898.1"/>
    <property type="molecule type" value="Genomic_DNA"/>
</dbReference>
<dbReference type="PANTHER" id="PTHR11785">
    <property type="entry name" value="AMINO ACID TRANSPORTER"/>
    <property type="match status" value="1"/>
</dbReference>
<keyword evidence="21" id="KW-1185">Reference proteome</keyword>
<keyword evidence="3" id="KW-0813">Transport</keyword>
<dbReference type="PANTHER" id="PTHR11785:SF514">
    <property type="entry name" value="B(0,+)-TYPE AMINO ACID TRANSPORTER 1-LIKE PROTEIN"/>
    <property type="match status" value="1"/>
</dbReference>